<evidence type="ECO:0000259" key="2">
    <source>
        <dbReference type="Pfam" id="PF17919"/>
    </source>
</evidence>
<dbReference type="CDD" id="cd09274">
    <property type="entry name" value="RNase_HI_RT_Ty3"/>
    <property type="match status" value="1"/>
</dbReference>
<dbReference type="InterPro" id="IPR041577">
    <property type="entry name" value="RT_RNaseH_2"/>
</dbReference>
<reference evidence="3" key="1">
    <citation type="journal article" date="2023" name="Science">
        <title>Genome structures resolve the early diversification of teleost fishes.</title>
        <authorList>
            <person name="Parey E."/>
            <person name="Louis A."/>
            <person name="Montfort J."/>
            <person name="Bouchez O."/>
            <person name="Roques C."/>
            <person name="Iampietro C."/>
            <person name="Lluch J."/>
            <person name="Castinel A."/>
            <person name="Donnadieu C."/>
            <person name="Desvignes T."/>
            <person name="Floi Bucao C."/>
            <person name="Jouanno E."/>
            <person name="Wen M."/>
            <person name="Mejri S."/>
            <person name="Dirks R."/>
            <person name="Jansen H."/>
            <person name="Henkel C."/>
            <person name="Chen W.J."/>
            <person name="Zahm M."/>
            <person name="Cabau C."/>
            <person name="Klopp C."/>
            <person name="Thompson A.W."/>
            <person name="Robinson-Rechavi M."/>
            <person name="Braasch I."/>
            <person name="Lecointre G."/>
            <person name="Bobe J."/>
            <person name="Postlethwait J.H."/>
            <person name="Berthelot C."/>
            <person name="Roest Crollius H."/>
            <person name="Guiguen Y."/>
        </authorList>
    </citation>
    <scope>NUCLEOTIDE SEQUENCE</scope>
    <source>
        <strain evidence="3">WJC10195</strain>
    </source>
</reference>
<name>A0A9Q1EX13_SYNKA</name>
<dbReference type="InterPro" id="IPR012337">
    <property type="entry name" value="RNaseH-like_sf"/>
</dbReference>
<dbReference type="OrthoDB" id="775972at2759"/>
<dbReference type="PANTHER" id="PTHR37984">
    <property type="entry name" value="PROTEIN CBG26694"/>
    <property type="match status" value="1"/>
</dbReference>
<dbReference type="Pfam" id="PF17919">
    <property type="entry name" value="RT_RNaseH_2"/>
    <property type="match status" value="1"/>
</dbReference>
<dbReference type="GO" id="GO:0003676">
    <property type="term" value="F:nucleic acid binding"/>
    <property type="evidence" value="ECO:0007669"/>
    <property type="project" value="InterPro"/>
</dbReference>
<keyword evidence="4" id="KW-1185">Reference proteome</keyword>
<protein>
    <recommendedName>
        <fullName evidence="2">Reverse transcriptase/retrotransposon-derived protein RNase H-like domain-containing protein</fullName>
    </recommendedName>
</protein>
<dbReference type="InterPro" id="IPR036397">
    <property type="entry name" value="RNaseH_sf"/>
</dbReference>
<dbReference type="Proteomes" id="UP001152622">
    <property type="component" value="Chromosome 11"/>
</dbReference>
<accession>A0A9Q1EX13</accession>
<evidence type="ECO:0000313" key="4">
    <source>
        <dbReference type="Proteomes" id="UP001152622"/>
    </source>
</evidence>
<dbReference type="InterPro" id="IPR043128">
    <property type="entry name" value="Rev_trsase/Diguanyl_cyclase"/>
</dbReference>
<evidence type="ECO:0000256" key="1">
    <source>
        <dbReference type="ARBA" id="ARBA00023268"/>
    </source>
</evidence>
<keyword evidence="1" id="KW-0511">Multifunctional enzyme</keyword>
<dbReference type="Gene3D" id="3.30.70.270">
    <property type="match status" value="1"/>
</dbReference>
<sequence>MCTFAQPEYLFVGHKVSAAGIEPDPEKIKAITDMPIPQNTADVRRFLGMATYIARFIPQFSNTTKPLRDLLAKDNEWSWGHMQQAAFDKLKGELASERVLAQYRPQAKTMVSADASSFGLGAVLMQRQDNMEWRPVAYISRSLSETEQRYAQVEKEALAVTWACERLNSYIIGLQFTVETDRKPLLALLRTKALDDLPPRIQRFCLRLLRFTYGIVHVPGKALITADTLSRAPIRRPLTEEEALLEGEVQVFINTVRDNLPASQPKLQQIAEDQQQDSICSQLILQCKRGWPQQEELPQQLKPYWVHESSFSSFATDYDFKHVTSSPYFAQSNGEAERAVKTVKGLLKKNTDPYRALLAYRVTPLHHGPSPAKF</sequence>
<dbReference type="Gene3D" id="3.30.420.10">
    <property type="entry name" value="Ribonuclease H-like superfamily/Ribonuclease H"/>
    <property type="match status" value="1"/>
</dbReference>
<proteinExistence type="predicted"/>
<dbReference type="Gene3D" id="3.10.20.370">
    <property type="match status" value="1"/>
</dbReference>
<evidence type="ECO:0000313" key="3">
    <source>
        <dbReference type="EMBL" id="KAJ8346650.1"/>
    </source>
</evidence>
<dbReference type="InterPro" id="IPR043502">
    <property type="entry name" value="DNA/RNA_pol_sf"/>
</dbReference>
<dbReference type="SUPFAM" id="SSF56672">
    <property type="entry name" value="DNA/RNA polymerases"/>
    <property type="match status" value="1"/>
</dbReference>
<dbReference type="EMBL" id="JAINUF010000011">
    <property type="protein sequence ID" value="KAJ8346650.1"/>
    <property type="molecule type" value="Genomic_DNA"/>
</dbReference>
<feature type="domain" description="Reverse transcriptase/retrotransposon-derived protein RNase H-like" evidence="2">
    <location>
        <begin position="79"/>
        <end position="178"/>
    </location>
</feature>
<dbReference type="GO" id="GO:0003824">
    <property type="term" value="F:catalytic activity"/>
    <property type="evidence" value="ECO:0007669"/>
    <property type="project" value="UniProtKB-KW"/>
</dbReference>
<dbReference type="FunFam" id="3.30.70.270:FF:000026">
    <property type="entry name" value="Transposon Ty3-G Gag-Pol polyprotein"/>
    <property type="match status" value="1"/>
</dbReference>
<dbReference type="AlphaFoldDB" id="A0A9Q1EX13"/>
<gene>
    <name evidence="3" type="ORF">SKAU_G00280510</name>
</gene>
<dbReference type="InterPro" id="IPR050951">
    <property type="entry name" value="Retrovirus_Pol_polyprotein"/>
</dbReference>
<dbReference type="SUPFAM" id="SSF53098">
    <property type="entry name" value="Ribonuclease H-like"/>
    <property type="match status" value="1"/>
</dbReference>
<dbReference type="GO" id="GO:0006259">
    <property type="term" value="P:DNA metabolic process"/>
    <property type="evidence" value="ECO:0007669"/>
    <property type="project" value="UniProtKB-ARBA"/>
</dbReference>
<dbReference type="PANTHER" id="PTHR37984:SF5">
    <property type="entry name" value="PROTEIN NYNRIN-LIKE"/>
    <property type="match status" value="1"/>
</dbReference>
<comment type="caution">
    <text evidence="3">The sequence shown here is derived from an EMBL/GenBank/DDBJ whole genome shotgun (WGS) entry which is preliminary data.</text>
</comment>
<organism evidence="3 4">
    <name type="scientific">Synaphobranchus kaupii</name>
    <name type="common">Kaup's arrowtooth eel</name>
    <dbReference type="NCBI Taxonomy" id="118154"/>
    <lineage>
        <taxon>Eukaryota</taxon>
        <taxon>Metazoa</taxon>
        <taxon>Chordata</taxon>
        <taxon>Craniata</taxon>
        <taxon>Vertebrata</taxon>
        <taxon>Euteleostomi</taxon>
        <taxon>Actinopterygii</taxon>
        <taxon>Neopterygii</taxon>
        <taxon>Teleostei</taxon>
        <taxon>Anguilliformes</taxon>
        <taxon>Synaphobranchidae</taxon>
        <taxon>Synaphobranchus</taxon>
    </lineage>
</organism>
<dbReference type="FunFam" id="3.10.20.370:FF:000001">
    <property type="entry name" value="Retrovirus-related Pol polyprotein from transposon 17.6-like protein"/>
    <property type="match status" value="1"/>
</dbReference>